<keyword evidence="1" id="KW-1133">Transmembrane helix</keyword>
<keyword evidence="3" id="KW-1185">Reference proteome</keyword>
<dbReference type="KEGG" id="mmai:sS8_3839"/>
<dbReference type="EMBL" id="AP017928">
    <property type="protein sequence ID" value="BBA35771.1"/>
    <property type="molecule type" value="Genomic_DNA"/>
</dbReference>
<gene>
    <name evidence="2" type="ORF">sS8_3839</name>
</gene>
<dbReference type="Proteomes" id="UP000266313">
    <property type="component" value="Chromosome"/>
</dbReference>
<feature type="transmembrane region" description="Helical" evidence="1">
    <location>
        <begin position="18"/>
        <end position="36"/>
    </location>
</feature>
<evidence type="ECO:0000313" key="2">
    <source>
        <dbReference type="EMBL" id="BBA35771.1"/>
    </source>
</evidence>
<proteinExistence type="predicted"/>
<sequence length="64" mass="7350">MAQQSGQEQPDQPKKDYFWFYIGGLIVVVIVGVLLLKGREMSSVPYEAYEETKKEVDQQAEQAR</sequence>
<dbReference type="AlphaFoldDB" id="A0A250KXS0"/>
<dbReference type="RefSeq" id="WP_119631063.1">
    <property type="nucleotide sequence ID" value="NZ_AP017928.1"/>
</dbReference>
<reference evidence="2 3" key="1">
    <citation type="submission" date="2016-12" db="EMBL/GenBank/DDBJ databases">
        <title>Genome sequencing of Methylocaldum marinum.</title>
        <authorList>
            <person name="Takeuchi M."/>
            <person name="Kamagata Y."/>
            <person name="Hiraoka S."/>
            <person name="Oshima K."/>
            <person name="Hattori M."/>
            <person name="Iwasaki W."/>
        </authorList>
    </citation>
    <scope>NUCLEOTIDE SEQUENCE [LARGE SCALE GENOMIC DNA]</scope>
    <source>
        <strain evidence="2 3">S8</strain>
    </source>
</reference>
<evidence type="ECO:0000256" key="1">
    <source>
        <dbReference type="SAM" id="Phobius"/>
    </source>
</evidence>
<keyword evidence="1" id="KW-0472">Membrane</keyword>
<organism evidence="2 3">
    <name type="scientific">Methylocaldum marinum</name>
    <dbReference type="NCBI Taxonomy" id="1432792"/>
    <lineage>
        <taxon>Bacteria</taxon>
        <taxon>Pseudomonadati</taxon>
        <taxon>Pseudomonadota</taxon>
        <taxon>Gammaproteobacteria</taxon>
        <taxon>Methylococcales</taxon>
        <taxon>Methylococcaceae</taxon>
        <taxon>Methylocaldum</taxon>
    </lineage>
</organism>
<keyword evidence="1" id="KW-0812">Transmembrane</keyword>
<protein>
    <submittedName>
        <fullName evidence="2">Uncharacterized protein</fullName>
    </submittedName>
</protein>
<name>A0A250KXS0_9GAMM</name>
<evidence type="ECO:0000313" key="3">
    <source>
        <dbReference type="Proteomes" id="UP000266313"/>
    </source>
</evidence>
<accession>A0A250KXS0</accession>